<dbReference type="InterPro" id="IPR001460">
    <property type="entry name" value="PCN-bd_Tpept"/>
</dbReference>
<evidence type="ECO:0000259" key="18">
    <source>
        <dbReference type="Pfam" id="PF00912"/>
    </source>
</evidence>
<evidence type="ECO:0000256" key="8">
    <source>
        <dbReference type="ARBA" id="ARBA00022960"/>
    </source>
</evidence>
<dbReference type="GO" id="GO:0008360">
    <property type="term" value="P:regulation of cell shape"/>
    <property type="evidence" value="ECO:0007669"/>
    <property type="project" value="UniProtKB-KW"/>
</dbReference>
<evidence type="ECO:0000256" key="11">
    <source>
        <dbReference type="ARBA" id="ARBA00023136"/>
    </source>
</evidence>
<evidence type="ECO:0000256" key="4">
    <source>
        <dbReference type="ARBA" id="ARBA00022676"/>
    </source>
</evidence>
<dbReference type="GO" id="GO:0009252">
    <property type="term" value="P:peptidoglycan biosynthetic process"/>
    <property type="evidence" value="ECO:0007669"/>
    <property type="project" value="UniProtKB-KW"/>
</dbReference>
<keyword evidence="5" id="KW-0808">Transferase</keyword>
<dbReference type="Gene3D" id="3.40.710.10">
    <property type="entry name" value="DD-peptidase/beta-lactamase superfamily"/>
    <property type="match status" value="1"/>
</dbReference>
<keyword evidence="11 16" id="KW-0472">Membrane</keyword>
<dbReference type="Gene3D" id="3.40.50.12800">
    <property type="match status" value="1"/>
</dbReference>
<dbReference type="InterPro" id="IPR012338">
    <property type="entry name" value="Beta-lactam/transpept-like"/>
</dbReference>
<dbReference type="InterPro" id="IPR036950">
    <property type="entry name" value="PBP_transglycosylase"/>
</dbReference>
<evidence type="ECO:0000256" key="5">
    <source>
        <dbReference type="ARBA" id="ARBA00022679"/>
    </source>
</evidence>
<dbReference type="Proteomes" id="UP000273977">
    <property type="component" value="Unassembled WGS sequence"/>
</dbReference>
<dbReference type="InterPro" id="IPR001264">
    <property type="entry name" value="Glyco_trans_51"/>
</dbReference>
<dbReference type="SUPFAM" id="SSF53955">
    <property type="entry name" value="Lysozyme-like"/>
    <property type="match status" value="1"/>
</dbReference>
<dbReference type="GO" id="GO:0071555">
    <property type="term" value="P:cell wall organization"/>
    <property type="evidence" value="ECO:0007669"/>
    <property type="project" value="UniProtKB-KW"/>
</dbReference>
<comment type="caution">
    <text evidence="19">The sequence shown here is derived from an EMBL/GenBank/DDBJ whole genome shotgun (WGS) entry which is preliminary data.</text>
</comment>
<keyword evidence="7" id="KW-0378">Hydrolase</keyword>
<accession>A0A3N4GND6</accession>
<dbReference type="GO" id="GO:0008955">
    <property type="term" value="F:peptidoglycan glycosyltransferase activity"/>
    <property type="evidence" value="ECO:0007669"/>
    <property type="project" value="UniProtKB-EC"/>
</dbReference>
<dbReference type="InterPro" id="IPR023346">
    <property type="entry name" value="Lysozyme-like_dom_sf"/>
</dbReference>
<keyword evidence="2" id="KW-0121">Carboxypeptidase</keyword>
<comment type="catalytic activity">
    <reaction evidence="15">
        <text>[GlcNAc-(1-&gt;4)-Mur2Ac(oyl-L-Ala-gamma-D-Glu-L-Lys-D-Ala-D-Ala)](n)-di-trans,octa-cis-undecaprenyl diphosphate + beta-D-GlcNAc-(1-&gt;4)-Mur2Ac(oyl-L-Ala-gamma-D-Glu-L-Lys-D-Ala-D-Ala)-di-trans,octa-cis-undecaprenyl diphosphate = [GlcNAc-(1-&gt;4)-Mur2Ac(oyl-L-Ala-gamma-D-Glu-L-Lys-D-Ala-D-Ala)](n+1)-di-trans,octa-cis-undecaprenyl diphosphate + di-trans,octa-cis-undecaprenyl diphosphate + H(+)</text>
        <dbReference type="Rhea" id="RHEA:23708"/>
        <dbReference type="Rhea" id="RHEA-COMP:9602"/>
        <dbReference type="Rhea" id="RHEA-COMP:9603"/>
        <dbReference type="ChEBI" id="CHEBI:15378"/>
        <dbReference type="ChEBI" id="CHEBI:58405"/>
        <dbReference type="ChEBI" id="CHEBI:60033"/>
        <dbReference type="ChEBI" id="CHEBI:78435"/>
        <dbReference type="EC" id="2.4.99.28"/>
    </reaction>
</comment>
<dbReference type="Gene3D" id="1.10.3810.10">
    <property type="entry name" value="Biosynthetic peptidoglycan transglycosylase-like"/>
    <property type="match status" value="1"/>
</dbReference>
<dbReference type="PANTHER" id="PTHR32282">
    <property type="entry name" value="BINDING PROTEIN TRANSPEPTIDASE, PUTATIVE-RELATED"/>
    <property type="match status" value="1"/>
</dbReference>
<dbReference type="OrthoDB" id="9766909at2"/>
<evidence type="ECO:0000256" key="3">
    <source>
        <dbReference type="ARBA" id="ARBA00022670"/>
    </source>
</evidence>
<dbReference type="RefSeq" id="WP_123780263.1">
    <property type="nucleotide sequence ID" value="NZ_RKMG01000017.1"/>
</dbReference>
<gene>
    <name evidence="19" type="ORF">EF384_06060</name>
</gene>
<dbReference type="GO" id="GO:0006508">
    <property type="term" value="P:proteolysis"/>
    <property type="evidence" value="ECO:0007669"/>
    <property type="project" value="UniProtKB-KW"/>
</dbReference>
<name>A0A3N4GND6_9LACT</name>
<proteinExistence type="predicted"/>
<keyword evidence="8" id="KW-0133">Cell shape</keyword>
<dbReference type="AlphaFoldDB" id="A0A3N4GND6"/>
<dbReference type="EMBL" id="RKMG01000017">
    <property type="protein sequence ID" value="RPA60120.1"/>
    <property type="molecule type" value="Genomic_DNA"/>
</dbReference>
<keyword evidence="12" id="KW-0511">Multifunctional enzyme</keyword>
<evidence type="ECO:0000256" key="7">
    <source>
        <dbReference type="ARBA" id="ARBA00022801"/>
    </source>
</evidence>
<keyword evidence="3" id="KW-0645">Protease</keyword>
<keyword evidence="6 16" id="KW-0812">Transmembrane</keyword>
<evidence type="ECO:0000256" key="10">
    <source>
        <dbReference type="ARBA" id="ARBA00022989"/>
    </source>
</evidence>
<dbReference type="GO" id="GO:0008658">
    <property type="term" value="F:penicillin binding"/>
    <property type="evidence" value="ECO:0007669"/>
    <property type="project" value="InterPro"/>
</dbReference>
<evidence type="ECO:0000256" key="12">
    <source>
        <dbReference type="ARBA" id="ARBA00023268"/>
    </source>
</evidence>
<keyword evidence="9" id="KW-0573">Peptidoglycan synthesis</keyword>
<evidence type="ECO:0000256" key="2">
    <source>
        <dbReference type="ARBA" id="ARBA00022645"/>
    </source>
</evidence>
<comment type="catalytic activity">
    <reaction evidence="14">
        <text>Preferential cleavage: (Ac)2-L-Lys-D-Ala-|-D-Ala. Also transpeptidation of peptidyl-alanyl moieties that are N-acyl substituents of D-alanine.</text>
        <dbReference type="EC" id="3.4.16.4"/>
    </reaction>
</comment>
<keyword evidence="10 16" id="KW-1133">Transmembrane helix</keyword>
<dbReference type="InterPro" id="IPR050396">
    <property type="entry name" value="Glycosyltr_51/Transpeptidase"/>
</dbReference>
<dbReference type="Gene3D" id="3.90.1310.40">
    <property type="match status" value="1"/>
</dbReference>
<evidence type="ECO:0000256" key="6">
    <source>
        <dbReference type="ARBA" id="ARBA00022692"/>
    </source>
</evidence>
<evidence type="ECO:0000259" key="17">
    <source>
        <dbReference type="Pfam" id="PF00905"/>
    </source>
</evidence>
<evidence type="ECO:0000313" key="20">
    <source>
        <dbReference type="Proteomes" id="UP000273977"/>
    </source>
</evidence>
<protein>
    <submittedName>
        <fullName evidence="19">Penicillin-binding protein</fullName>
    </submittedName>
</protein>
<evidence type="ECO:0000256" key="13">
    <source>
        <dbReference type="ARBA" id="ARBA00023316"/>
    </source>
</evidence>
<feature type="domain" description="Penicillin-binding protein transpeptidase" evidence="17">
    <location>
        <begin position="422"/>
        <end position="684"/>
    </location>
</feature>
<feature type="transmembrane region" description="Helical" evidence="16">
    <location>
        <begin position="35"/>
        <end position="59"/>
    </location>
</feature>
<evidence type="ECO:0000256" key="16">
    <source>
        <dbReference type="SAM" id="Phobius"/>
    </source>
</evidence>
<keyword evidence="1" id="KW-1003">Cell membrane</keyword>
<evidence type="ECO:0000256" key="9">
    <source>
        <dbReference type="ARBA" id="ARBA00022984"/>
    </source>
</evidence>
<dbReference type="GO" id="GO:0009002">
    <property type="term" value="F:serine-type D-Ala-D-Ala carboxypeptidase activity"/>
    <property type="evidence" value="ECO:0007669"/>
    <property type="project" value="UniProtKB-EC"/>
</dbReference>
<evidence type="ECO:0000256" key="1">
    <source>
        <dbReference type="ARBA" id="ARBA00022475"/>
    </source>
</evidence>
<keyword evidence="4" id="KW-0328">Glycosyltransferase</keyword>
<evidence type="ECO:0000256" key="15">
    <source>
        <dbReference type="ARBA" id="ARBA00049902"/>
    </source>
</evidence>
<dbReference type="SUPFAM" id="SSF56601">
    <property type="entry name" value="beta-lactamase/transpeptidase-like"/>
    <property type="match status" value="1"/>
</dbReference>
<organism evidence="19 20">
    <name type="scientific">Aerococcus agrisoli</name>
    <dbReference type="NCBI Taxonomy" id="2487350"/>
    <lineage>
        <taxon>Bacteria</taxon>
        <taxon>Bacillati</taxon>
        <taxon>Bacillota</taxon>
        <taxon>Bacilli</taxon>
        <taxon>Lactobacillales</taxon>
        <taxon>Aerococcaceae</taxon>
        <taxon>Aerococcus</taxon>
    </lineage>
</organism>
<feature type="domain" description="Glycosyl transferase family 51" evidence="18">
    <location>
        <begin position="92"/>
        <end position="280"/>
    </location>
</feature>
<evidence type="ECO:0000256" key="14">
    <source>
        <dbReference type="ARBA" id="ARBA00034000"/>
    </source>
</evidence>
<keyword evidence="20" id="KW-1185">Reference proteome</keyword>
<reference evidence="19 20" key="1">
    <citation type="submission" date="2018-11" db="EMBL/GenBank/DDBJ databases">
        <title>Aerococcus sp. SJQ22, whole genome shotgun sequence.</title>
        <authorList>
            <person name="Sun L."/>
            <person name="Gao X."/>
            <person name="Chen W."/>
            <person name="Huang K."/>
        </authorList>
    </citation>
    <scope>NUCLEOTIDE SEQUENCE [LARGE SCALE GENOMIC DNA]</scope>
    <source>
        <strain evidence="19 20">SJQ22</strain>
    </source>
</reference>
<keyword evidence="13" id="KW-0961">Cell wall biogenesis/degradation</keyword>
<dbReference type="PANTHER" id="PTHR32282:SF32">
    <property type="entry name" value="PENICILLIN-BINDING PROTEIN 2A"/>
    <property type="match status" value="1"/>
</dbReference>
<sequence>MKKNIEEKKVRGENMTTKDRTVYYLNVFFKVLSKLALVVIVTAVLGGSLVLGLGSGYFLGLVEDMPIPTDTELASAVSNAGEISTMQYSDGSEISSIRADLVRVNTTLDNVSPYIVNGLVATEDENFFEHEGVVPSAIIRAATSTFLGVGGSSGGSTITQQLIKQKLLTNEVSFDRKAKEILLALRLENHYSKEQILQGYLNESPYGRNNKGENIAGIETAAQGIFGVSAKDVTLAQAAFLVGIPQNPYTYTPFLQSGELKESDYLTDGVTRSHEVLQRMRLTNMITEEEYQTAINYDITQDFISPASTEDVPEERNSYIYQAVELQTIEILMEQMVEADGLTMADVDANVDLYNQYYAEADSQMRNGGLTIKATVDPEIYETMNTTVQEYAASFGTTYYSETTDEATGETVEVVEPVQNGTVLLDNDTGQILGFVGGIDFDMSQVDHALSVRRQPGSSMKPILTYGPALQEQIAGPNTMLADTYMRVEQADGTIYEPTNFGTSLSNGFVTARYALSNSMNNPTLYLYNEMLKQGVDIQSYAYKMGLQDAIASDEFGHIALSLGGTSTGPTVLENAAAFATFANGGVYVEPYLVETITDSNGNVVYQHQAHKERVFDEDVAYVIADVLRDATSAGSMAIYKAQMDADLDWIMKTGTTENFRDLWANGSTPTVTLTSWIGYDNTTQERDLYSQDENAVYGTPAQRSLRYWTTLGNRLDYYYPNTMGSGEIHEQPDSVHEETVVTATGTKAGSFSGPYGTTYTIPSTAATNTELFTAAMEPAEAHFDFAIDGKVDEYVSVLETYRSKTNSSVNTTVQGVLQAYRLRLAETEARRQELAETNIEEDG</sequence>
<dbReference type="Pfam" id="PF00905">
    <property type="entry name" value="Transpeptidase"/>
    <property type="match status" value="1"/>
</dbReference>
<dbReference type="Pfam" id="PF00912">
    <property type="entry name" value="Transgly"/>
    <property type="match status" value="1"/>
</dbReference>
<dbReference type="GO" id="GO:0030288">
    <property type="term" value="C:outer membrane-bounded periplasmic space"/>
    <property type="evidence" value="ECO:0007669"/>
    <property type="project" value="TreeGrafter"/>
</dbReference>
<evidence type="ECO:0000313" key="19">
    <source>
        <dbReference type="EMBL" id="RPA60120.1"/>
    </source>
</evidence>